<dbReference type="EC" id="1.1.1.133" evidence="3 6"/>
<evidence type="ECO:0000256" key="5">
    <source>
        <dbReference type="ARBA" id="ARBA00048200"/>
    </source>
</evidence>
<dbReference type="InterPro" id="IPR029903">
    <property type="entry name" value="RmlD-like-bd"/>
</dbReference>
<evidence type="ECO:0000259" key="7">
    <source>
        <dbReference type="Pfam" id="PF04321"/>
    </source>
</evidence>
<dbReference type="InterPro" id="IPR005913">
    <property type="entry name" value="dTDP_dehydrorham_reduct"/>
</dbReference>
<accession>A0ABU9G078</accession>
<dbReference type="Gene3D" id="3.40.50.720">
    <property type="entry name" value="NAD(P)-binding Rossmann-like Domain"/>
    <property type="match status" value="1"/>
</dbReference>
<keyword evidence="9" id="KW-1185">Reference proteome</keyword>
<dbReference type="RefSeq" id="WP_341566138.1">
    <property type="nucleotide sequence ID" value="NZ_JBAKAR010000001.1"/>
</dbReference>
<evidence type="ECO:0000256" key="3">
    <source>
        <dbReference type="ARBA" id="ARBA00012929"/>
    </source>
</evidence>
<keyword evidence="6" id="KW-0560">Oxidoreductase</keyword>
<keyword evidence="6" id="KW-0521">NADP</keyword>
<dbReference type="EMBL" id="JBAKAR010000001">
    <property type="protein sequence ID" value="MEL0611875.1"/>
    <property type="molecule type" value="Genomic_DNA"/>
</dbReference>
<evidence type="ECO:0000256" key="6">
    <source>
        <dbReference type="RuleBase" id="RU364082"/>
    </source>
</evidence>
<comment type="similarity">
    <text evidence="2 6">Belongs to the dTDP-4-dehydrorhamnose reductase family.</text>
</comment>
<evidence type="ECO:0000256" key="1">
    <source>
        <dbReference type="ARBA" id="ARBA00004781"/>
    </source>
</evidence>
<dbReference type="Gene3D" id="3.90.25.10">
    <property type="entry name" value="UDP-galactose 4-epimerase, domain 1"/>
    <property type="match status" value="1"/>
</dbReference>
<name>A0ABU9G078_9GAMM</name>
<sequence length="291" mass="32003">MTNKQDINAPIRVLLLGAESEVGTALLEFSKGQNDIDWICPQEKSLLESGAAKELASIDYDVAIDALSLRYALQSDYSKFQATLAGVSESSAPLIMLSSAKVFSGDNNVPYLETDTPDSNEPYALALIEAESIVAKNPANIILRTGWLFSGKGDDFVCRTLGLIQDGVNLAYKDNLIGSPTPVSDLARVILSLIKQRYYGASNTGVYHYCCAEEISWVGLVEAILVTSSQFDSKAQMEVESLEGAFSEEDGVVVQIKRQSLSCRKIFNHYGVKQRPWRSVLRNLVRELYKT</sequence>
<dbReference type="InterPro" id="IPR036291">
    <property type="entry name" value="NAD(P)-bd_dom_sf"/>
</dbReference>
<organism evidence="8 9">
    <name type="scientific">Marinomonas arenicola</name>
    <dbReference type="NCBI Taxonomy" id="569601"/>
    <lineage>
        <taxon>Bacteria</taxon>
        <taxon>Pseudomonadati</taxon>
        <taxon>Pseudomonadota</taxon>
        <taxon>Gammaproteobacteria</taxon>
        <taxon>Oceanospirillales</taxon>
        <taxon>Oceanospirillaceae</taxon>
        <taxon>Marinomonas</taxon>
    </lineage>
</organism>
<proteinExistence type="inferred from homology"/>
<dbReference type="PANTHER" id="PTHR10491">
    <property type="entry name" value="DTDP-4-DEHYDRORHAMNOSE REDUCTASE"/>
    <property type="match status" value="1"/>
</dbReference>
<evidence type="ECO:0000313" key="8">
    <source>
        <dbReference type="EMBL" id="MEL0611875.1"/>
    </source>
</evidence>
<dbReference type="SUPFAM" id="SSF51735">
    <property type="entry name" value="NAD(P)-binding Rossmann-fold domains"/>
    <property type="match status" value="1"/>
</dbReference>
<comment type="pathway">
    <text evidence="1 6">Carbohydrate biosynthesis; dTDP-L-rhamnose biosynthesis.</text>
</comment>
<feature type="domain" description="RmlD-like substrate binding" evidence="7">
    <location>
        <begin position="71"/>
        <end position="288"/>
    </location>
</feature>
<comment type="function">
    <text evidence="6">Catalyzes the reduction of dTDP-6-deoxy-L-lyxo-4-hexulose to yield dTDP-L-rhamnose.</text>
</comment>
<dbReference type="PANTHER" id="PTHR10491:SF4">
    <property type="entry name" value="METHIONINE ADENOSYLTRANSFERASE 2 SUBUNIT BETA"/>
    <property type="match status" value="1"/>
</dbReference>
<reference evidence="8 9" key="1">
    <citation type="submission" date="2024-02" db="EMBL/GenBank/DDBJ databases">
        <title>Bacteria isolated from the canopy kelp, Nereocystis luetkeana.</title>
        <authorList>
            <person name="Pfister C.A."/>
            <person name="Younker I.T."/>
            <person name="Light S.H."/>
        </authorList>
    </citation>
    <scope>NUCLEOTIDE SEQUENCE [LARGE SCALE GENOMIC DNA]</scope>
    <source>
        <strain evidence="8 9">TI.4.07</strain>
    </source>
</reference>
<gene>
    <name evidence="8" type="ORF">V6242_01855</name>
</gene>
<evidence type="ECO:0000256" key="2">
    <source>
        <dbReference type="ARBA" id="ARBA00010944"/>
    </source>
</evidence>
<comment type="caution">
    <text evidence="8">The sequence shown here is derived from an EMBL/GenBank/DDBJ whole genome shotgun (WGS) entry which is preliminary data.</text>
</comment>
<evidence type="ECO:0000313" key="9">
    <source>
        <dbReference type="Proteomes" id="UP001379949"/>
    </source>
</evidence>
<comment type="catalytic activity">
    <reaction evidence="5 6">
        <text>dTDP-beta-L-rhamnose + NADP(+) = dTDP-4-dehydro-beta-L-rhamnose + NADPH + H(+)</text>
        <dbReference type="Rhea" id="RHEA:21796"/>
        <dbReference type="ChEBI" id="CHEBI:15378"/>
        <dbReference type="ChEBI" id="CHEBI:57510"/>
        <dbReference type="ChEBI" id="CHEBI:57783"/>
        <dbReference type="ChEBI" id="CHEBI:58349"/>
        <dbReference type="ChEBI" id="CHEBI:62830"/>
        <dbReference type="EC" id="1.1.1.133"/>
    </reaction>
</comment>
<dbReference type="Proteomes" id="UP001379949">
    <property type="component" value="Unassembled WGS sequence"/>
</dbReference>
<dbReference type="Pfam" id="PF04321">
    <property type="entry name" value="RmlD_sub_bind"/>
    <property type="match status" value="1"/>
</dbReference>
<protein>
    <recommendedName>
        <fullName evidence="4 6">dTDP-4-dehydrorhamnose reductase</fullName>
        <ecNumber evidence="3 6">1.1.1.133</ecNumber>
    </recommendedName>
</protein>
<evidence type="ECO:0000256" key="4">
    <source>
        <dbReference type="ARBA" id="ARBA00017099"/>
    </source>
</evidence>
<comment type="cofactor">
    <cofactor evidence="6">
        <name>Mg(2+)</name>
        <dbReference type="ChEBI" id="CHEBI:18420"/>
    </cofactor>
    <text evidence="6">Binds 1 Mg(2+) ion per monomer.</text>
</comment>